<protein>
    <submittedName>
        <fullName evidence="1">Uncharacterized protein</fullName>
    </submittedName>
</protein>
<dbReference type="Proteomes" id="UP000248536">
    <property type="component" value="Chromosome"/>
</dbReference>
<evidence type="ECO:0000313" key="2">
    <source>
        <dbReference type="Proteomes" id="UP000248536"/>
    </source>
</evidence>
<dbReference type="RefSeq" id="WP_112377372.1">
    <property type="nucleotide sequence ID" value="NZ_CP030104.1"/>
</dbReference>
<dbReference type="KEGG" id="spon:HME9304_00839"/>
<accession>A0A2Z4LR28</accession>
<keyword evidence="2" id="KW-1185">Reference proteome</keyword>
<dbReference type="EMBL" id="CP030104">
    <property type="protein sequence ID" value="AWX43848.1"/>
    <property type="molecule type" value="Genomic_DNA"/>
</dbReference>
<name>A0A2Z4LR28_9FLAO</name>
<sequence length="464" mass="54699">MPKYLILYLLILFNNAYGQEIIFSSELEYNPNNIFNSPNSFLSTNVKVSDLKNYLIIDYTRNNYSHSFIIDENFNTLKVQFKKNRNEEFRHFIESFGAKENHWLVYKGFDDNKFLFSNSSDKQQEKIIKFDKSRFIGAFINSSIFYQLGYNKKENELILNMVDTNLNITTRKFSLALLFKNFDIKTRSSIKKIFLNEKFDEISYQQVNTVKEISRKNKFYILDNKLIVTLNPKKDENHLNFSVLKIDLKEFKYISDNYKIDLPKSDDRFKSFKKSCSYLQDNTLFAIVGFKDNFLLSIIDTDAKKSILKEWFVNDAVNDKKVSQKKINSILKLSRVGLKINKLNSVYYLTLGGYEESSGLRNSIGGSMGSALNSIYSYEIAKSIRLVLDINFSVKDSEMEYHPFEKIEAFRKKSFFNQSRILGKKFSDPNKDLPKGEIQFKFQNKYFYAYFDKKTNLYTIRKFN</sequence>
<proteinExistence type="predicted"/>
<evidence type="ECO:0000313" key="1">
    <source>
        <dbReference type="EMBL" id="AWX43848.1"/>
    </source>
</evidence>
<dbReference type="AlphaFoldDB" id="A0A2Z4LR28"/>
<dbReference type="OrthoDB" id="1331096at2"/>
<reference evidence="1 2" key="1">
    <citation type="submission" date="2018-06" db="EMBL/GenBank/DDBJ databases">
        <title>Spongiibacterium sp. HME9304 Genome sequencing and assembly.</title>
        <authorList>
            <person name="Kang H."/>
            <person name="Kim H."/>
            <person name="Joh K."/>
        </authorList>
    </citation>
    <scope>NUCLEOTIDE SEQUENCE [LARGE SCALE GENOMIC DNA]</scope>
    <source>
        <strain evidence="1 2">HME9304</strain>
    </source>
</reference>
<gene>
    <name evidence="1" type="ORF">HME9304_00839</name>
</gene>
<organism evidence="1 2">
    <name type="scientific">Flagellimonas maritima</name>
    <dbReference type="NCBI Taxonomy" id="1383885"/>
    <lineage>
        <taxon>Bacteria</taxon>
        <taxon>Pseudomonadati</taxon>
        <taxon>Bacteroidota</taxon>
        <taxon>Flavobacteriia</taxon>
        <taxon>Flavobacteriales</taxon>
        <taxon>Flavobacteriaceae</taxon>
        <taxon>Flagellimonas</taxon>
    </lineage>
</organism>